<dbReference type="InterPro" id="IPR036663">
    <property type="entry name" value="Fumarylacetoacetase_C_sf"/>
</dbReference>
<dbReference type="InterPro" id="IPR011234">
    <property type="entry name" value="Fumarylacetoacetase-like_C"/>
</dbReference>
<dbReference type="Proteomes" id="UP000032120">
    <property type="component" value="Unassembled WGS sequence"/>
</dbReference>
<dbReference type="PANTHER" id="PTHR42796:SF7">
    <property type="entry name" value="2-DEHYDRO-3-DEOXY-D-ARABINONATE DEHYDRATASE"/>
    <property type="match status" value="1"/>
</dbReference>
<dbReference type="GO" id="GO:0044281">
    <property type="term" value="P:small molecule metabolic process"/>
    <property type="evidence" value="ECO:0007669"/>
    <property type="project" value="UniProtKB-ARBA"/>
</dbReference>
<dbReference type="AlphaFoldDB" id="A0A0D0HVD3"/>
<accession>A0A0D0HVD3</accession>
<dbReference type="RefSeq" id="WP_042545285.1">
    <property type="nucleotide sequence ID" value="NZ_JXSQ01000033.1"/>
</dbReference>
<evidence type="ECO:0000259" key="3">
    <source>
        <dbReference type="Pfam" id="PF01557"/>
    </source>
</evidence>
<dbReference type="OrthoDB" id="9779415at2"/>
<keyword evidence="5" id="KW-1185">Reference proteome</keyword>
<evidence type="ECO:0000256" key="1">
    <source>
        <dbReference type="ARBA" id="ARBA00010211"/>
    </source>
</evidence>
<dbReference type="GO" id="GO:0046872">
    <property type="term" value="F:metal ion binding"/>
    <property type="evidence" value="ECO:0007669"/>
    <property type="project" value="UniProtKB-KW"/>
</dbReference>
<proteinExistence type="inferred from homology"/>
<dbReference type="PANTHER" id="PTHR42796">
    <property type="entry name" value="FUMARYLACETOACETATE HYDROLASE DOMAIN-CONTAINING PROTEIN 2A-RELATED"/>
    <property type="match status" value="1"/>
</dbReference>
<dbReference type="Pfam" id="PF01557">
    <property type="entry name" value="FAA_hydrolase"/>
    <property type="match status" value="1"/>
</dbReference>
<evidence type="ECO:0000256" key="2">
    <source>
        <dbReference type="ARBA" id="ARBA00022723"/>
    </source>
</evidence>
<comment type="caution">
    <text evidence="4">The sequence shown here is derived from an EMBL/GenBank/DDBJ whole genome shotgun (WGS) entry which is preliminary data.</text>
</comment>
<feature type="domain" description="Fumarylacetoacetase-like C-terminal" evidence="3">
    <location>
        <begin position="181"/>
        <end position="365"/>
    </location>
</feature>
<comment type="similarity">
    <text evidence="1">Belongs to the FAH family.</text>
</comment>
<keyword evidence="2" id="KW-0479">Metal-binding</keyword>
<dbReference type="InterPro" id="IPR051121">
    <property type="entry name" value="FAH"/>
</dbReference>
<dbReference type="SUPFAM" id="SSF56529">
    <property type="entry name" value="FAH"/>
    <property type="match status" value="1"/>
</dbReference>
<dbReference type="Gene3D" id="3.90.850.10">
    <property type="entry name" value="Fumarylacetoacetase-like, C-terminal domain"/>
    <property type="match status" value="1"/>
</dbReference>
<dbReference type="GO" id="GO:0016787">
    <property type="term" value="F:hydrolase activity"/>
    <property type="evidence" value="ECO:0007669"/>
    <property type="project" value="UniProtKB-KW"/>
</dbReference>
<reference evidence="4 5" key="1">
    <citation type="submission" date="2015-01" db="EMBL/GenBank/DDBJ databases">
        <title>Draft genome sequence of Leucobacter komagatae strain VKM ST2845.</title>
        <authorList>
            <person name="Karlyshev A.V."/>
            <person name="Kudryashova E.B."/>
        </authorList>
    </citation>
    <scope>NUCLEOTIDE SEQUENCE [LARGE SCALE GENOMIC DNA]</scope>
    <source>
        <strain evidence="4 5">VKM ST2845</strain>
    </source>
</reference>
<sequence>MSLSLTEAPNDVLPVDVASATLVGRVFVPEYGGPAIVTLDAGRLVDISSSFPTMADLTEQPDVLAALSGAERGRSWSLEQVLENSAVGNADAVHLLAPIDLAAVKAAGVTFAASLMERLIEERAGGDLSQAEKIRGEIESSIGAQLSGIIPGSPESVELKRVMASQGLWSQYLEVGLGPDPEVFTKAQPLSAVGFGQEIGVSRVSNWNNPEPEVVLVINSRGQIIGGTLGNDVNLRDVEGRSALLLPRAKDNNASASLGPFLRLFDEGFSIDEVRNAEVTVQVFGEDGFVLNEMSSMNQISRDVQVLASYACGDSHQYPDGLVLYTGTLFAPTKDRGAPGLGFTHEIGDVVRIASPKFGTLANRVNTSEQASPWTFGLRELIANLNSRGLTSRVGQ</sequence>
<keyword evidence="4" id="KW-0378">Hydrolase</keyword>
<protein>
    <submittedName>
        <fullName evidence="4">Fumarylacetoacetate hydrolase</fullName>
    </submittedName>
</protein>
<organism evidence="4 5">
    <name type="scientific">Leucobacter komagatae</name>
    <dbReference type="NCBI Taxonomy" id="55969"/>
    <lineage>
        <taxon>Bacteria</taxon>
        <taxon>Bacillati</taxon>
        <taxon>Actinomycetota</taxon>
        <taxon>Actinomycetes</taxon>
        <taxon>Micrococcales</taxon>
        <taxon>Microbacteriaceae</taxon>
        <taxon>Leucobacter</taxon>
    </lineage>
</organism>
<gene>
    <name evidence="4" type="ORF">SD72_15025</name>
</gene>
<evidence type="ECO:0000313" key="5">
    <source>
        <dbReference type="Proteomes" id="UP000032120"/>
    </source>
</evidence>
<name>A0A0D0HVD3_9MICO</name>
<evidence type="ECO:0000313" key="4">
    <source>
        <dbReference type="EMBL" id="KIP51501.1"/>
    </source>
</evidence>
<dbReference type="EMBL" id="JXSQ01000033">
    <property type="protein sequence ID" value="KIP51501.1"/>
    <property type="molecule type" value="Genomic_DNA"/>
</dbReference>